<keyword evidence="3" id="KW-0731">Sigma factor</keyword>
<dbReference type="Pfam" id="PF08281">
    <property type="entry name" value="Sigma70_r4_2"/>
    <property type="match status" value="1"/>
</dbReference>
<organism evidence="8 9">
    <name type="scientific">Chryseobacterium carnipullorum</name>
    <dbReference type="NCBI Taxonomy" id="1124835"/>
    <lineage>
        <taxon>Bacteria</taxon>
        <taxon>Pseudomonadati</taxon>
        <taxon>Bacteroidota</taxon>
        <taxon>Flavobacteriia</taxon>
        <taxon>Flavobacteriales</taxon>
        <taxon>Weeksellaceae</taxon>
        <taxon>Chryseobacterium group</taxon>
        <taxon>Chryseobacterium</taxon>
    </lineage>
</organism>
<evidence type="ECO:0000313" key="9">
    <source>
        <dbReference type="Proteomes" id="UP000255224"/>
    </source>
</evidence>
<dbReference type="PANTHER" id="PTHR43133:SF8">
    <property type="entry name" value="RNA POLYMERASE SIGMA FACTOR HI_1459-RELATED"/>
    <property type="match status" value="1"/>
</dbReference>
<dbReference type="SUPFAM" id="SSF88659">
    <property type="entry name" value="Sigma3 and sigma4 domains of RNA polymerase sigma factors"/>
    <property type="match status" value="1"/>
</dbReference>
<evidence type="ECO:0000256" key="2">
    <source>
        <dbReference type="ARBA" id="ARBA00023015"/>
    </source>
</evidence>
<dbReference type="InterPro" id="IPR007627">
    <property type="entry name" value="RNA_pol_sigma70_r2"/>
</dbReference>
<keyword evidence="2" id="KW-0805">Transcription regulation</keyword>
<dbReference type="Proteomes" id="UP000255224">
    <property type="component" value="Unassembled WGS sequence"/>
</dbReference>
<dbReference type="EMBL" id="UFVQ01000003">
    <property type="protein sequence ID" value="STC91515.1"/>
    <property type="molecule type" value="Genomic_DNA"/>
</dbReference>
<dbReference type="Pfam" id="PF04542">
    <property type="entry name" value="Sigma70_r2"/>
    <property type="match status" value="1"/>
</dbReference>
<dbReference type="GO" id="GO:0006352">
    <property type="term" value="P:DNA-templated transcription initiation"/>
    <property type="evidence" value="ECO:0007669"/>
    <property type="project" value="InterPro"/>
</dbReference>
<accession>A0A376DLR8</accession>
<evidence type="ECO:0000313" key="8">
    <source>
        <dbReference type="EMBL" id="STC91515.1"/>
    </source>
</evidence>
<dbReference type="AlphaFoldDB" id="A0A376DLR8"/>
<evidence type="ECO:0000259" key="6">
    <source>
        <dbReference type="Pfam" id="PF04542"/>
    </source>
</evidence>
<dbReference type="CDD" id="cd06171">
    <property type="entry name" value="Sigma70_r4"/>
    <property type="match status" value="1"/>
</dbReference>
<keyword evidence="5" id="KW-0804">Transcription</keyword>
<gene>
    <name evidence="8" type="ORF">NCTC13533_00083</name>
</gene>
<dbReference type="InterPro" id="IPR013249">
    <property type="entry name" value="RNA_pol_sigma70_r4_t2"/>
</dbReference>
<dbReference type="GO" id="GO:0003677">
    <property type="term" value="F:DNA binding"/>
    <property type="evidence" value="ECO:0007669"/>
    <property type="project" value="UniProtKB-KW"/>
</dbReference>
<evidence type="ECO:0000256" key="3">
    <source>
        <dbReference type="ARBA" id="ARBA00023082"/>
    </source>
</evidence>
<proteinExistence type="inferred from homology"/>
<dbReference type="Gene3D" id="1.10.10.10">
    <property type="entry name" value="Winged helix-like DNA-binding domain superfamily/Winged helix DNA-binding domain"/>
    <property type="match status" value="1"/>
</dbReference>
<reference evidence="8 9" key="1">
    <citation type="submission" date="2018-06" db="EMBL/GenBank/DDBJ databases">
        <authorList>
            <consortium name="Pathogen Informatics"/>
            <person name="Doyle S."/>
        </authorList>
    </citation>
    <scope>NUCLEOTIDE SEQUENCE [LARGE SCALE GENOMIC DNA]</scope>
    <source>
        <strain evidence="8 9">NCTC13533</strain>
    </source>
</reference>
<name>A0A376DLR8_CHRCU</name>
<protein>
    <submittedName>
        <fullName evidence="8">RNA polymerase sigma factor</fullName>
    </submittedName>
</protein>
<keyword evidence="4" id="KW-0238">DNA-binding</keyword>
<dbReference type="Gene3D" id="1.10.1740.10">
    <property type="match status" value="1"/>
</dbReference>
<dbReference type="STRING" id="297244.SAMN05421639_11128"/>
<sequence>MSMWKMRNAGNINFFKVSCNRIKILIVLLIETKLMTQETFKNTVFILKDEMYRFAKRFVMSSDEAEDVVQDLMIKFWQKKEELEKFGNLKSYALKSVRNECLNRLKHHDVKLGFADLQLHRSELYSMDINNMKDYIIGFINQLPEKQKMVIHLKDVEEYEVSEISEMLDMEENAVRVNLMRARQKVKEQISQLMSYEQRSISE</sequence>
<comment type="similarity">
    <text evidence="1">Belongs to the sigma-70 factor family. ECF subfamily.</text>
</comment>
<evidence type="ECO:0000259" key="7">
    <source>
        <dbReference type="Pfam" id="PF08281"/>
    </source>
</evidence>
<dbReference type="SUPFAM" id="SSF88946">
    <property type="entry name" value="Sigma2 domain of RNA polymerase sigma factors"/>
    <property type="match status" value="1"/>
</dbReference>
<feature type="domain" description="RNA polymerase sigma-70 region 2" evidence="6">
    <location>
        <begin position="49"/>
        <end position="108"/>
    </location>
</feature>
<feature type="domain" description="RNA polymerase sigma factor 70 region 4 type 2" evidence="7">
    <location>
        <begin position="136"/>
        <end position="185"/>
    </location>
</feature>
<dbReference type="GO" id="GO:0016987">
    <property type="term" value="F:sigma factor activity"/>
    <property type="evidence" value="ECO:0007669"/>
    <property type="project" value="UniProtKB-KW"/>
</dbReference>
<dbReference type="InterPro" id="IPR014284">
    <property type="entry name" value="RNA_pol_sigma-70_dom"/>
</dbReference>
<dbReference type="InterPro" id="IPR013324">
    <property type="entry name" value="RNA_pol_sigma_r3/r4-like"/>
</dbReference>
<dbReference type="InterPro" id="IPR039425">
    <property type="entry name" value="RNA_pol_sigma-70-like"/>
</dbReference>
<evidence type="ECO:0000256" key="4">
    <source>
        <dbReference type="ARBA" id="ARBA00023125"/>
    </source>
</evidence>
<dbReference type="PANTHER" id="PTHR43133">
    <property type="entry name" value="RNA POLYMERASE ECF-TYPE SIGMA FACTO"/>
    <property type="match status" value="1"/>
</dbReference>
<evidence type="ECO:0000256" key="1">
    <source>
        <dbReference type="ARBA" id="ARBA00010641"/>
    </source>
</evidence>
<dbReference type="NCBIfam" id="TIGR02937">
    <property type="entry name" value="sigma70-ECF"/>
    <property type="match status" value="1"/>
</dbReference>
<dbReference type="InterPro" id="IPR013325">
    <property type="entry name" value="RNA_pol_sigma_r2"/>
</dbReference>
<dbReference type="InterPro" id="IPR036388">
    <property type="entry name" value="WH-like_DNA-bd_sf"/>
</dbReference>
<evidence type="ECO:0000256" key="5">
    <source>
        <dbReference type="ARBA" id="ARBA00023163"/>
    </source>
</evidence>